<dbReference type="PANTHER" id="PTHR35841">
    <property type="entry name" value="PHOSPHONATES-BINDING PERIPLASMIC PROTEIN"/>
    <property type="match status" value="1"/>
</dbReference>
<accession>A0A652YXK7</accession>
<dbReference type="NCBIfam" id="TIGR01098">
    <property type="entry name" value="3A0109s03R"/>
    <property type="match status" value="1"/>
</dbReference>
<dbReference type="GO" id="GO:0043190">
    <property type="term" value="C:ATP-binding cassette (ABC) transporter complex"/>
    <property type="evidence" value="ECO:0007669"/>
    <property type="project" value="InterPro"/>
</dbReference>
<dbReference type="SUPFAM" id="SSF53850">
    <property type="entry name" value="Periplasmic binding protein-like II"/>
    <property type="match status" value="1"/>
</dbReference>
<name>A0A652YXK7_NOCGL</name>
<dbReference type="PANTHER" id="PTHR35841:SF1">
    <property type="entry name" value="PHOSPHONATES-BINDING PERIPLASMIC PROTEIN"/>
    <property type="match status" value="1"/>
</dbReference>
<sequence>MRARVGIAVALTAVASLALSSCSTESEASSADSNQIIFATPPGTDDVKELAIMTDVADMVGTATGKTVKHESPADYLGVVEAVRNGFVDVAVLSPFSAALAFKTGSVEPILAWNGAPDPASYCLAKSDSTIQSVTDIKGHQVAFVDPGSTTGYFMPKAMMAEAGLTDGTDYKSTFAGGHDSAVLALMNGNVDVACTARQLYTSFIAGGMFTADDVRIVGQSAPIPVGVSIVARSGLDSETRDAIKDKLPAMLAANPEASKILGVGGTYTADPDFSVYEPLVTIAEAAGVDLDNIR</sequence>
<protein>
    <submittedName>
        <fullName evidence="4">Phosphonate transport system substrate-binding protein</fullName>
    </submittedName>
</protein>
<evidence type="ECO:0000256" key="1">
    <source>
        <dbReference type="ARBA" id="ARBA00007162"/>
    </source>
</evidence>
<comment type="similarity">
    <text evidence="1">Belongs to the phosphate/phosphite/phosphonate binding protein family.</text>
</comment>
<gene>
    <name evidence="4" type="ORF">FNL38_101766</name>
</gene>
<proteinExistence type="inferred from homology"/>
<dbReference type="Gene3D" id="3.40.190.10">
    <property type="entry name" value="Periplasmic binding protein-like II"/>
    <property type="match status" value="2"/>
</dbReference>
<dbReference type="PROSITE" id="PS51257">
    <property type="entry name" value="PROKAR_LIPOPROTEIN"/>
    <property type="match status" value="1"/>
</dbReference>
<reference evidence="4" key="1">
    <citation type="submission" date="2019-07" db="EMBL/GenBank/DDBJ databases">
        <title>Genomic Encyclopedia of Type Strains, Phase IV (KMG-IV): sequencing the most valuable type-strain genomes for metagenomic binning, comparative biology and taxonomic classification.</title>
        <authorList>
            <person name="Goeker M."/>
        </authorList>
    </citation>
    <scope>NUCLEOTIDE SEQUENCE</scope>
    <source>
        <strain evidence="4">DSM 44596</strain>
    </source>
</reference>
<evidence type="ECO:0000256" key="2">
    <source>
        <dbReference type="ARBA" id="ARBA00022729"/>
    </source>
</evidence>
<comment type="caution">
    <text evidence="4">The sequence shown here is derived from an EMBL/GenBank/DDBJ whole genome shotgun (WGS) entry which is preliminary data.</text>
</comment>
<keyword evidence="2 3" id="KW-0732">Signal</keyword>
<dbReference type="EMBL" id="VNIQ01000001">
    <property type="protein sequence ID" value="TYQ08394.1"/>
    <property type="molecule type" value="Genomic_DNA"/>
</dbReference>
<organism evidence="4">
    <name type="scientific">Nocardia globerula</name>
    <dbReference type="NCBI Taxonomy" id="1818"/>
    <lineage>
        <taxon>Bacteria</taxon>
        <taxon>Bacillati</taxon>
        <taxon>Actinomycetota</taxon>
        <taxon>Actinomycetes</taxon>
        <taxon>Mycobacteriales</taxon>
        <taxon>Nocardiaceae</taxon>
        <taxon>Nocardia</taxon>
    </lineage>
</organism>
<evidence type="ECO:0000256" key="3">
    <source>
        <dbReference type="SAM" id="SignalP"/>
    </source>
</evidence>
<evidence type="ECO:0000313" key="4">
    <source>
        <dbReference type="EMBL" id="TYQ08394.1"/>
    </source>
</evidence>
<dbReference type="AlphaFoldDB" id="A0A652YXK7"/>
<dbReference type="Pfam" id="PF12974">
    <property type="entry name" value="Phosphonate-bd"/>
    <property type="match status" value="1"/>
</dbReference>
<dbReference type="GO" id="GO:0055085">
    <property type="term" value="P:transmembrane transport"/>
    <property type="evidence" value="ECO:0007669"/>
    <property type="project" value="InterPro"/>
</dbReference>
<feature type="chain" id="PRO_5038861826" evidence="3">
    <location>
        <begin position="19"/>
        <end position="295"/>
    </location>
</feature>
<feature type="signal peptide" evidence="3">
    <location>
        <begin position="1"/>
        <end position="18"/>
    </location>
</feature>
<dbReference type="InterPro" id="IPR005770">
    <property type="entry name" value="PhnD"/>
</dbReference>